<dbReference type="Gramene" id="mRNA:HanXRQr2_Chr02g0067011">
    <property type="protein sequence ID" value="mRNA:HanXRQr2_Chr02g0067011"/>
    <property type="gene ID" value="HanXRQr2_Chr02g0067011"/>
</dbReference>
<sequence>MLVYSHAFLPSYIIFKATLKFSTSYTMSITIVLASQNSITKLNLHQTLIHRSHVNLPFNPISGFPITEPTVTPLSTTGVRRNSMIVYANVEPAGKPSPPSGSSGSWKNWVIGILMTFIVPSFTTKGGPIKLLIQRVDQIMDTAEHITEVVEAVADKVDKVVEELGDELPEGSEIKKTLDFIENIAERVERDAQTAGDFIDKVQEMEDKIEEIMEPILEEAKTVDRETKEKEKKKKL</sequence>
<organism evidence="2 3">
    <name type="scientific">Helianthus annuus</name>
    <name type="common">Common sunflower</name>
    <dbReference type="NCBI Taxonomy" id="4232"/>
    <lineage>
        <taxon>Eukaryota</taxon>
        <taxon>Viridiplantae</taxon>
        <taxon>Streptophyta</taxon>
        <taxon>Embryophyta</taxon>
        <taxon>Tracheophyta</taxon>
        <taxon>Spermatophyta</taxon>
        <taxon>Magnoliopsida</taxon>
        <taxon>eudicotyledons</taxon>
        <taxon>Gunneridae</taxon>
        <taxon>Pentapetalae</taxon>
        <taxon>asterids</taxon>
        <taxon>campanulids</taxon>
        <taxon>Asterales</taxon>
        <taxon>Asteraceae</taxon>
        <taxon>Asteroideae</taxon>
        <taxon>Heliantheae alliance</taxon>
        <taxon>Heliantheae</taxon>
        <taxon>Helianthus</taxon>
    </lineage>
</organism>
<dbReference type="OMA" id="WNNERIQ"/>
<dbReference type="PANTHER" id="PTHR33735:SF20">
    <property type="entry name" value="PLASTID LIPID-ASSOCIATED PROTEIN_FIBRILLIN CONSERVED DOMAIN-CONTAINING PROTEIN"/>
    <property type="match status" value="1"/>
</dbReference>
<proteinExistence type="predicted"/>
<dbReference type="Proteomes" id="UP000215914">
    <property type="component" value="Chromosome 17"/>
</dbReference>
<dbReference type="EMBL" id="MNCJ02000317">
    <property type="protein sequence ID" value="KAF5818582.1"/>
    <property type="molecule type" value="Genomic_DNA"/>
</dbReference>
<reference evidence="2" key="2">
    <citation type="submission" date="2017-02" db="EMBL/GenBank/DDBJ databases">
        <title>Sunflower complete genome.</title>
        <authorList>
            <person name="Langlade N."/>
            <person name="Munos S."/>
        </authorList>
    </citation>
    <scope>NUCLEOTIDE SEQUENCE [LARGE SCALE GENOMIC DNA]</scope>
    <source>
        <tissue evidence="2">Leaves</tissue>
    </source>
</reference>
<gene>
    <name evidence="2" type="ORF">HannXRQ_Chr17g0556321</name>
    <name evidence="1" type="ORF">HanXRQr2_Chr02g0067011</name>
</gene>
<evidence type="ECO:0000313" key="2">
    <source>
        <dbReference type="EMBL" id="OTF86942.1"/>
    </source>
</evidence>
<dbReference type="InParanoid" id="A0A251RRG8"/>
<reference evidence="1 3" key="1">
    <citation type="journal article" date="2017" name="Nature">
        <title>The sunflower genome provides insights into oil metabolism, flowering and Asterid evolution.</title>
        <authorList>
            <person name="Badouin H."/>
            <person name="Gouzy J."/>
            <person name="Grassa C.J."/>
            <person name="Murat F."/>
            <person name="Staton S.E."/>
            <person name="Cottret L."/>
            <person name="Lelandais-Briere C."/>
            <person name="Owens G.L."/>
            <person name="Carrere S."/>
            <person name="Mayjonade B."/>
            <person name="Legrand L."/>
            <person name="Gill N."/>
            <person name="Kane N.C."/>
            <person name="Bowers J.E."/>
            <person name="Hubner S."/>
            <person name="Bellec A."/>
            <person name="Berard A."/>
            <person name="Berges H."/>
            <person name="Blanchet N."/>
            <person name="Boniface M.C."/>
            <person name="Brunel D."/>
            <person name="Catrice O."/>
            <person name="Chaidir N."/>
            <person name="Claudel C."/>
            <person name="Donnadieu C."/>
            <person name="Faraut T."/>
            <person name="Fievet G."/>
            <person name="Helmstetter N."/>
            <person name="King M."/>
            <person name="Knapp S.J."/>
            <person name="Lai Z."/>
            <person name="Le Paslier M.C."/>
            <person name="Lippi Y."/>
            <person name="Lorenzon L."/>
            <person name="Mandel J.R."/>
            <person name="Marage G."/>
            <person name="Marchand G."/>
            <person name="Marquand E."/>
            <person name="Bret-Mestries E."/>
            <person name="Morien E."/>
            <person name="Nambeesan S."/>
            <person name="Nguyen T."/>
            <person name="Pegot-Espagnet P."/>
            <person name="Pouilly N."/>
            <person name="Raftis F."/>
            <person name="Sallet E."/>
            <person name="Schiex T."/>
            <person name="Thomas J."/>
            <person name="Vandecasteele C."/>
            <person name="Vares D."/>
            <person name="Vear F."/>
            <person name="Vautrin S."/>
            <person name="Crespi M."/>
            <person name="Mangin B."/>
            <person name="Burke J.M."/>
            <person name="Salse J."/>
            <person name="Munos S."/>
            <person name="Vincourt P."/>
            <person name="Rieseberg L.H."/>
            <person name="Langlade N.B."/>
        </authorList>
    </citation>
    <scope>NUCLEOTIDE SEQUENCE [LARGE SCALE GENOMIC DNA]</scope>
    <source>
        <strain evidence="3">cv. SF193</strain>
        <tissue evidence="1">Leaves</tissue>
    </source>
</reference>
<dbReference type="PANTHER" id="PTHR33735">
    <property type="entry name" value="EXPRESSED PROTEIN"/>
    <property type="match status" value="1"/>
</dbReference>
<dbReference type="AlphaFoldDB" id="A0A251RRG8"/>
<protein>
    <submittedName>
        <fullName evidence="2">Uncharacterized protein</fullName>
    </submittedName>
</protein>
<accession>A0A251RRG8</accession>
<evidence type="ECO:0000313" key="1">
    <source>
        <dbReference type="EMBL" id="KAF5818582.1"/>
    </source>
</evidence>
<reference evidence="1" key="3">
    <citation type="submission" date="2020-06" db="EMBL/GenBank/DDBJ databases">
        <title>Helianthus annuus Genome sequencing and assembly Release 2.</title>
        <authorList>
            <person name="Gouzy J."/>
            <person name="Langlade N."/>
            <person name="Munos S."/>
        </authorList>
    </citation>
    <scope>NUCLEOTIDE SEQUENCE</scope>
    <source>
        <tissue evidence="1">Leaves</tissue>
    </source>
</reference>
<keyword evidence="3" id="KW-1185">Reference proteome</keyword>
<dbReference type="EMBL" id="CM007906">
    <property type="protein sequence ID" value="OTF86942.1"/>
    <property type="molecule type" value="Genomic_DNA"/>
</dbReference>
<evidence type="ECO:0000313" key="3">
    <source>
        <dbReference type="Proteomes" id="UP000215914"/>
    </source>
</evidence>
<name>A0A251RRG8_HELAN</name>